<accession>A0A6A6EHC6</accession>
<evidence type="ECO:0000313" key="2">
    <source>
        <dbReference type="Proteomes" id="UP000800200"/>
    </source>
</evidence>
<reference evidence="1" key="1">
    <citation type="journal article" date="2020" name="Stud. Mycol.">
        <title>101 Dothideomycetes genomes: a test case for predicting lifestyles and emergence of pathogens.</title>
        <authorList>
            <person name="Haridas S."/>
            <person name="Albert R."/>
            <person name="Binder M."/>
            <person name="Bloem J."/>
            <person name="Labutti K."/>
            <person name="Salamov A."/>
            <person name="Andreopoulos B."/>
            <person name="Baker S."/>
            <person name="Barry K."/>
            <person name="Bills G."/>
            <person name="Bluhm B."/>
            <person name="Cannon C."/>
            <person name="Castanera R."/>
            <person name="Culley D."/>
            <person name="Daum C."/>
            <person name="Ezra D."/>
            <person name="Gonzalez J."/>
            <person name="Henrissat B."/>
            <person name="Kuo A."/>
            <person name="Liang C."/>
            <person name="Lipzen A."/>
            <person name="Lutzoni F."/>
            <person name="Magnuson J."/>
            <person name="Mondo S."/>
            <person name="Nolan M."/>
            <person name="Ohm R."/>
            <person name="Pangilinan J."/>
            <person name="Park H.-J."/>
            <person name="Ramirez L."/>
            <person name="Alfaro M."/>
            <person name="Sun H."/>
            <person name="Tritt A."/>
            <person name="Yoshinaga Y."/>
            <person name="Zwiers L.-H."/>
            <person name="Turgeon B."/>
            <person name="Goodwin S."/>
            <person name="Spatafora J."/>
            <person name="Crous P."/>
            <person name="Grigoriev I."/>
        </authorList>
    </citation>
    <scope>NUCLEOTIDE SEQUENCE</scope>
    <source>
        <strain evidence="1">CBS 207.26</strain>
    </source>
</reference>
<name>A0A6A6EHC6_9PEZI</name>
<proteinExistence type="predicted"/>
<dbReference type="Proteomes" id="UP000800200">
    <property type="component" value="Unassembled WGS sequence"/>
</dbReference>
<dbReference type="EMBL" id="ML994620">
    <property type="protein sequence ID" value="KAF2189520.1"/>
    <property type="molecule type" value="Genomic_DNA"/>
</dbReference>
<organism evidence="1 2">
    <name type="scientific">Zopfia rhizophila CBS 207.26</name>
    <dbReference type="NCBI Taxonomy" id="1314779"/>
    <lineage>
        <taxon>Eukaryota</taxon>
        <taxon>Fungi</taxon>
        <taxon>Dikarya</taxon>
        <taxon>Ascomycota</taxon>
        <taxon>Pezizomycotina</taxon>
        <taxon>Dothideomycetes</taxon>
        <taxon>Dothideomycetes incertae sedis</taxon>
        <taxon>Zopfiaceae</taxon>
        <taxon>Zopfia</taxon>
    </lineage>
</organism>
<protein>
    <submittedName>
        <fullName evidence="1">Uncharacterized protein</fullName>
    </submittedName>
</protein>
<dbReference type="AlphaFoldDB" id="A0A6A6EHC6"/>
<evidence type="ECO:0000313" key="1">
    <source>
        <dbReference type="EMBL" id="KAF2189520.1"/>
    </source>
</evidence>
<gene>
    <name evidence="1" type="ORF">K469DRAFT_700725</name>
</gene>
<sequence>MNVLCLGNPGLAYDFRATPKQAIDFNVHDKRPSLCRHFLPLSSTFSLYSHPSIRTPLAYANCSHWASANFL</sequence>
<keyword evidence="2" id="KW-1185">Reference proteome</keyword>